<dbReference type="AlphaFoldDB" id="A0A0Q9Y1R1"/>
<dbReference type="InterPro" id="IPR010690">
    <property type="entry name" value="YqfD"/>
</dbReference>
<keyword evidence="1" id="KW-1133">Transmembrane helix</keyword>
<dbReference type="Pfam" id="PF06898">
    <property type="entry name" value="YqfD"/>
    <property type="match status" value="1"/>
</dbReference>
<comment type="caution">
    <text evidence="2">The sequence shown here is derived from an EMBL/GenBank/DDBJ whole genome shotgun (WGS) entry which is preliminary data.</text>
</comment>
<proteinExistence type="predicted"/>
<organism evidence="2 3">
    <name type="scientific">Lederbergia galactosidilytica</name>
    <dbReference type="NCBI Taxonomy" id="217031"/>
    <lineage>
        <taxon>Bacteria</taxon>
        <taxon>Bacillati</taxon>
        <taxon>Bacillota</taxon>
        <taxon>Bacilli</taxon>
        <taxon>Bacillales</taxon>
        <taxon>Bacillaceae</taxon>
        <taxon>Lederbergia</taxon>
    </lineage>
</organism>
<sequence length="411" mass="47211">MKNKWITFLTGRVLVKATGQGMERFINRLARSGISIWSVKRNHEGIVFFYITWPDLHKLRRVARKADCSLYFIRGEGLPFLWKRTLKNSGFPIGILLFFVLILFLSNITWGIQINGADPETEHKIRKELENLGIVSGSMHLFSDKPDKIQKKLTDRIDNLTYGLVLSWVGVELKGTTYHFQVVQKTEPDEIAEASPRHLVANKKAVIAKMFIEKGKAVVKKDQFVEKGQILVSGEIGHEDKPIPVIAEGEVWGYTWYNTEVSFPLDTPLEVLGGKEMRKYFLNLGKLELPIWGFGKIEFPEFPKYETEIENNDIFFLGKKIPVQYAKKTIREKEAINRNLNKKEALVAAKELARRDLKMKIPPDARIDKEIILQEKVENGKVTLSINFQVLENIAIEKPIITNHSRRLTNV</sequence>
<protein>
    <submittedName>
        <fullName evidence="2">Stage IV sporulation protein</fullName>
    </submittedName>
</protein>
<feature type="transmembrane region" description="Helical" evidence="1">
    <location>
        <begin position="91"/>
        <end position="112"/>
    </location>
</feature>
<evidence type="ECO:0000313" key="3">
    <source>
        <dbReference type="Proteomes" id="UP000053881"/>
    </source>
</evidence>
<dbReference type="Proteomes" id="UP000053881">
    <property type="component" value="Unassembled WGS sequence"/>
</dbReference>
<keyword evidence="1" id="KW-0812">Transmembrane</keyword>
<dbReference type="PATRIC" id="fig|217031.4.peg.1867"/>
<evidence type="ECO:0000313" key="2">
    <source>
        <dbReference type="EMBL" id="KRG14976.1"/>
    </source>
</evidence>
<name>A0A0Q9Y1R1_9BACI</name>
<keyword evidence="1" id="KW-0472">Membrane</keyword>
<reference evidence="2 3" key="1">
    <citation type="submission" date="2015-06" db="EMBL/GenBank/DDBJ databases">
        <title>Genome sequencing project of Bacillus galactosidilyticus PL133.</title>
        <authorList>
            <person name="Gaiero J."/>
            <person name="Nicol R."/>
            <person name="Habash M."/>
        </authorList>
    </citation>
    <scope>NUCLEOTIDE SEQUENCE [LARGE SCALE GENOMIC DNA]</scope>
    <source>
        <strain evidence="2 3">PL133</strain>
    </source>
</reference>
<evidence type="ECO:0000256" key="1">
    <source>
        <dbReference type="SAM" id="Phobius"/>
    </source>
</evidence>
<gene>
    <name evidence="2" type="ORF">ACA29_05580</name>
</gene>
<dbReference type="EMBL" id="LGPB01000055">
    <property type="protein sequence ID" value="KRG14976.1"/>
    <property type="molecule type" value="Genomic_DNA"/>
</dbReference>
<dbReference type="PIRSF" id="PIRSF029895">
    <property type="entry name" value="SpoIV"/>
    <property type="match status" value="1"/>
</dbReference>
<accession>A0A0Q9Y1R1</accession>
<dbReference type="NCBIfam" id="TIGR02876">
    <property type="entry name" value="spore_yqfD"/>
    <property type="match status" value="1"/>
</dbReference>